<accession>A0AB34JJ94</accession>
<reference evidence="2 3" key="1">
    <citation type="journal article" date="2024" name="Science">
        <title>Giant polyketide synthase enzymes in the biosynthesis of giant marine polyether toxins.</title>
        <authorList>
            <person name="Fallon T.R."/>
            <person name="Shende V.V."/>
            <person name="Wierzbicki I.H."/>
            <person name="Pendleton A.L."/>
            <person name="Watervoot N.F."/>
            <person name="Auber R.P."/>
            <person name="Gonzalez D.J."/>
            <person name="Wisecaver J.H."/>
            <person name="Moore B.S."/>
        </authorList>
    </citation>
    <scope>NUCLEOTIDE SEQUENCE [LARGE SCALE GENOMIC DNA]</scope>
    <source>
        <strain evidence="2 3">12B1</strain>
    </source>
</reference>
<dbReference type="AlphaFoldDB" id="A0AB34JJ94"/>
<dbReference type="Proteomes" id="UP001515480">
    <property type="component" value="Unassembled WGS sequence"/>
</dbReference>
<dbReference type="EMBL" id="JBGBPQ010000008">
    <property type="protein sequence ID" value="KAL1520975.1"/>
    <property type="molecule type" value="Genomic_DNA"/>
</dbReference>
<comment type="caution">
    <text evidence="2">The sequence shown here is derived from an EMBL/GenBank/DDBJ whole genome shotgun (WGS) entry which is preliminary data.</text>
</comment>
<evidence type="ECO:0000313" key="3">
    <source>
        <dbReference type="Proteomes" id="UP001515480"/>
    </source>
</evidence>
<keyword evidence="1" id="KW-0472">Membrane</keyword>
<name>A0AB34JJ94_PRYPA</name>
<proteinExistence type="predicted"/>
<organism evidence="2 3">
    <name type="scientific">Prymnesium parvum</name>
    <name type="common">Toxic golden alga</name>
    <dbReference type="NCBI Taxonomy" id="97485"/>
    <lineage>
        <taxon>Eukaryota</taxon>
        <taxon>Haptista</taxon>
        <taxon>Haptophyta</taxon>
        <taxon>Prymnesiophyceae</taxon>
        <taxon>Prymnesiales</taxon>
        <taxon>Prymnesiaceae</taxon>
        <taxon>Prymnesium</taxon>
    </lineage>
</organism>
<keyword evidence="3" id="KW-1185">Reference proteome</keyword>
<keyword evidence="1" id="KW-1133">Transmembrane helix</keyword>
<sequence>MSHKLGSATKVGDALPNVEVHIGFAGLSPTNAKMTGDLAKGKTLWVVAFTSYHCSLLLTMLASLSATRPLHPLNTNTLSPLSHAATIHCAFRSLASSKPKATAH</sequence>
<evidence type="ECO:0000256" key="1">
    <source>
        <dbReference type="SAM" id="Phobius"/>
    </source>
</evidence>
<keyword evidence="1" id="KW-0812">Transmembrane</keyword>
<gene>
    <name evidence="2" type="ORF">AB1Y20_022533</name>
</gene>
<evidence type="ECO:0000313" key="2">
    <source>
        <dbReference type="EMBL" id="KAL1520975.1"/>
    </source>
</evidence>
<feature type="transmembrane region" description="Helical" evidence="1">
    <location>
        <begin position="44"/>
        <end position="64"/>
    </location>
</feature>
<protein>
    <submittedName>
        <fullName evidence="2">Uncharacterized protein</fullName>
    </submittedName>
</protein>